<dbReference type="KEGG" id="gfu:KM031_16820"/>
<dbReference type="RefSeq" id="WP_215505345.1">
    <property type="nucleotide sequence ID" value="NZ_CP076362.1"/>
</dbReference>
<dbReference type="Gene3D" id="3.40.50.12030">
    <property type="entry name" value="Uncharacterised protein family UPF0261, NC domain"/>
    <property type="match status" value="1"/>
</dbReference>
<reference evidence="3" key="1">
    <citation type="submission" date="2021-06" db="EMBL/GenBank/DDBJ databases">
        <authorList>
            <person name="Lee C.-S."/>
            <person name="Jin L."/>
        </authorList>
    </citation>
    <scope>NUCLEOTIDE SEQUENCE</scope>
    <source>
        <strain evidence="3">Con5</strain>
        <plasmid evidence="3">p1</plasmid>
    </source>
</reference>
<evidence type="ECO:0000313" key="4">
    <source>
        <dbReference type="Proteomes" id="UP000679352"/>
    </source>
</evidence>
<dbReference type="InterPro" id="IPR044122">
    <property type="entry name" value="UPF0261_N"/>
</dbReference>
<evidence type="ECO:0000259" key="1">
    <source>
        <dbReference type="Pfam" id="PF06792"/>
    </source>
</evidence>
<dbReference type="PANTHER" id="PTHR31862">
    <property type="entry name" value="UPF0261 DOMAIN PROTEIN (AFU_ORTHOLOGUE AFUA_1G10120)"/>
    <property type="match status" value="1"/>
</dbReference>
<dbReference type="Proteomes" id="UP000679352">
    <property type="component" value="Plasmid p1"/>
</dbReference>
<proteinExistence type="predicted"/>
<organism evidence="3 4">
    <name type="scientific">Gemmobacter fulvus</name>
    <dbReference type="NCBI Taxonomy" id="2840474"/>
    <lineage>
        <taxon>Bacteria</taxon>
        <taxon>Pseudomonadati</taxon>
        <taxon>Pseudomonadota</taxon>
        <taxon>Alphaproteobacteria</taxon>
        <taxon>Rhodobacterales</taxon>
        <taxon>Paracoccaceae</taxon>
        <taxon>Gemmobacter</taxon>
    </lineage>
</organism>
<geneLocation type="plasmid" evidence="3 4">
    <name>p1</name>
</geneLocation>
<keyword evidence="4" id="KW-1185">Reference proteome</keyword>
<accession>A0A975PC09</accession>
<name>A0A975PC09_9RHOB</name>
<dbReference type="PANTHER" id="PTHR31862:SF1">
    <property type="entry name" value="UPF0261 DOMAIN PROTEIN (AFU_ORTHOLOGUE AFUA_1G10120)"/>
    <property type="match status" value="1"/>
</dbReference>
<dbReference type="Pfam" id="PF23189">
    <property type="entry name" value="UPF0261_C"/>
    <property type="match status" value="1"/>
</dbReference>
<protein>
    <submittedName>
        <fullName evidence="3">Tm-1-like ATP-binding domain-containing protein</fullName>
    </submittedName>
</protein>
<feature type="domain" description="UPF0261" evidence="1">
    <location>
        <begin position="5"/>
        <end position="180"/>
    </location>
</feature>
<feature type="domain" description="UPF0261" evidence="2">
    <location>
        <begin position="187"/>
        <end position="403"/>
    </location>
</feature>
<dbReference type="Gene3D" id="3.40.50.12020">
    <property type="entry name" value="Uncharacterised protein family UPF0261, NN domain"/>
    <property type="match status" value="1"/>
</dbReference>
<dbReference type="CDD" id="cd15488">
    <property type="entry name" value="Tm-1-like"/>
    <property type="match status" value="1"/>
</dbReference>
<dbReference type="Pfam" id="PF06792">
    <property type="entry name" value="UPF0261"/>
    <property type="match status" value="1"/>
</dbReference>
<keyword evidence="3" id="KW-0067">ATP-binding</keyword>
<dbReference type="InterPro" id="IPR008322">
    <property type="entry name" value="UPF0261"/>
</dbReference>
<sequence length="422" mass="44191">MTQTKTILIIGTYDTKADELAFIETVIREQGGHAISLDVSVLGDTRHPVSHSKHDVAAAAGASIAEVIASGDENTAMALMARGACALALRLHEQEAFDGMIALGGSMGTDLALDVALTLPLGVPKYIVSTVAFSAIIAPERLPSDVQMILWAGGLYGLNALCISTLAQAAGAVLGAARAARPPSPARPLIGITSLGNACLRYMKILKPELEARGYEVAIFHSTGMGGRAFEALAGSGQLVMVFDLCLQEFNNGLFGSIINSGATRLESAGAAGVPQIVAPGAADLVDWPTWAPLPESFQNRPRHVHNKLISSLTINAEERAYVAREIAVRLNGAKGPVHMLMPLHGVEAWDCPGEVAHAPDDLARFYAALRSSLGPHVSRTELHCHINAPAFAQAALAVFDAWVAEGIVPKTAATGPLRSTA</sequence>
<evidence type="ECO:0000313" key="3">
    <source>
        <dbReference type="EMBL" id="QWK92366.1"/>
    </source>
</evidence>
<dbReference type="AlphaFoldDB" id="A0A975PC09"/>
<dbReference type="GO" id="GO:0005524">
    <property type="term" value="F:ATP binding"/>
    <property type="evidence" value="ECO:0007669"/>
    <property type="project" value="UniProtKB-KW"/>
</dbReference>
<gene>
    <name evidence="3" type="ORF">KM031_16820</name>
</gene>
<evidence type="ECO:0000259" key="2">
    <source>
        <dbReference type="Pfam" id="PF23189"/>
    </source>
</evidence>
<dbReference type="EMBL" id="CP076362">
    <property type="protein sequence ID" value="QWK92366.1"/>
    <property type="molecule type" value="Genomic_DNA"/>
</dbReference>
<dbReference type="InterPro" id="IPR051353">
    <property type="entry name" value="Tobamovirus_resist_UPF0261"/>
</dbReference>
<keyword evidence="3" id="KW-0614">Plasmid</keyword>
<keyword evidence="3" id="KW-0547">Nucleotide-binding</keyword>
<dbReference type="InterPro" id="IPR056778">
    <property type="entry name" value="UPF0261_C"/>
</dbReference>
<dbReference type="NCBIfam" id="NF002676">
    <property type="entry name" value="PRK02399.1-4"/>
    <property type="match status" value="1"/>
</dbReference>
<dbReference type="PIRSF" id="PIRSF033271">
    <property type="entry name" value="UCP033271"/>
    <property type="match status" value="1"/>
</dbReference>